<proteinExistence type="inferred from homology"/>
<sequence length="339" mass="39059">MTINPAINHLKNIKDGFYQLLAPKGRFCLPCGKRITVVLPHYPELCQTCFEKIHWIKEPRCLICGRHVGCPDCTRRDDAYNQADHRHFKLHRSSVAYSAEMSEWLGSYKFRGDERYASLLAKMIVQGAKTMQQQLTSKLLTNGPLTNELLADEPTKKSSMFYQHDLCRQSNQFNQTNQCNQLKQTSQPYKIFKLLKNRAFKWDVVTYVPISAERMKERGFNQSFPLADAVAKKLGVPLYPLLERTMDTDKQSHKNRYQRLQSIASLYQPAAHSREYIQQTHHSNTFNNSHQKDQSLNILLIDDVYTTGSTLNACALALKQLGQDLQIPIEVYGLTWARS</sequence>
<dbReference type="Proteomes" id="UP001519272">
    <property type="component" value="Unassembled WGS sequence"/>
</dbReference>
<dbReference type="InterPro" id="IPR051910">
    <property type="entry name" value="ComF/GntX_DNA_util-trans"/>
</dbReference>
<gene>
    <name evidence="2" type="ORF">J2Z32_003916</name>
</gene>
<name>A0ABS4FXD7_9BACL</name>
<dbReference type="CDD" id="cd06223">
    <property type="entry name" value="PRTases_typeI"/>
    <property type="match status" value="1"/>
</dbReference>
<dbReference type="PANTHER" id="PTHR47505">
    <property type="entry name" value="DNA UTILIZATION PROTEIN YHGH"/>
    <property type="match status" value="1"/>
</dbReference>
<evidence type="ECO:0000313" key="3">
    <source>
        <dbReference type="Proteomes" id="UP001519272"/>
    </source>
</evidence>
<protein>
    <submittedName>
        <fullName evidence="2">Amidophosphoribosyltransferase</fullName>
    </submittedName>
</protein>
<dbReference type="Gene3D" id="3.40.50.2020">
    <property type="match status" value="1"/>
</dbReference>
<dbReference type="InterPro" id="IPR000836">
    <property type="entry name" value="PRTase_dom"/>
</dbReference>
<evidence type="ECO:0000313" key="2">
    <source>
        <dbReference type="EMBL" id="MBP1907241.1"/>
    </source>
</evidence>
<keyword evidence="3" id="KW-1185">Reference proteome</keyword>
<dbReference type="InterPro" id="IPR029057">
    <property type="entry name" value="PRTase-like"/>
</dbReference>
<dbReference type="RefSeq" id="WP_210090820.1">
    <property type="nucleotide sequence ID" value="NZ_JAGGKG010000023.1"/>
</dbReference>
<dbReference type="PANTHER" id="PTHR47505:SF1">
    <property type="entry name" value="DNA UTILIZATION PROTEIN YHGH"/>
    <property type="match status" value="1"/>
</dbReference>
<dbReference type="SUPFAM" id="SSF53271">
    <property type="entry name" value="PRTase-like"/>
    <property type="match status" value="1"/>
</dbReference>
<accession>A0ABS4FXD7</accession>
<reference evidence="2 3" key="1">
    <citation type="submission" date="2021-03" db="EMBL/GenBank/DDBJ databases">
        <title>Genomic Encyclopedia of Type Strains, Phase IV (KMG-IV): sequencing the most valuable type-strain genomes for metagenomic binning, comparative biology and taxonomic classification.</title>
        <authorList>
            <person name="Goeker M."/>
        </authorList>
    </citation>
    <scope>NUCLEOTIDE SEQUENCE [LARGE SCALE GENOMIC DNA]</scope>
    <source>
        <strain evidence="2 3">DSM 14349</strain>
    </source>
</reference>
<dbReference type="EMBL" id="JAGGKG010000023">
    <property type="protein sequence ID" value="MBP1907241.1"/>
    <property type="molecule type" value="Genomic_DNA"/>
</dbReference>
<organism evidence="2 3">
    <name type="scientific">Paenibacillus turicensis</name>
    <dbReference type="NCBI Taxonomy" id="160487"/>
    <lineage>
        <taxon>Bacteria</taxon>
        <taxon>Bacillati</taxon>
        <taxon>Bacillota</taxon>
        <taxon>Bacilli</taxon>
        <taxon>Bacillales</taxon>
        <taxon>Paenibacillaceae</taxon>
        <taxon>Paenibacillus</taxon>
    </lineage>
</organism>
<comment type="similarity">
    <text evidence="1">Belongs to the ComF/GntX family.</text>
</comment>
<comment type="caution">
    <text evidence="2">The sequence shown here is derived from an EMBL/GenBank/DDBJ whole genome shotgun (WGS) entry which is preliminary data.</text>
</comment>
<evidence type="ECO:0000256" key="1">
    <source>
        <dbReference type="ARBA" id="ARBA00008007"/>
    </source>
</evidence>